<dbReference type="EMBL" id="JASNWA010000008">
    <property type="protein sequence ID" value="KAK3170878.1"/>
    <property type="molecule type" value="Genomic_DNA"/>
</dbReference>
<accession>A0AAE0DL37</accession>
<dbReference type="InterPro" id="IPR003314">
    <property type="entry name" value="Mu-type_HTH"/>
</dbReference>
<comment type="caution">
    <text evidence="3">The sequence shown here is derived from an EMBL/GenBank/DDBJ whole genome shotgun (WGS) entry which is preliminary data.</text>
</comment>
<feature type="region of interest" description="Disordered" evidence="1">
    <location>
        <begin position="248"/>
        <end position="285"/>
    </location>
</feature>
<feature type="region of interest" description="Disordered" evidence="1">
    <location>
        <begin position="306"/>
        <end position="412"/>
    </location>
</feature>
<feature type="region of interest" description="Disordered" evidence="1">
    <location>
        <begin position="1"/>
        <end position="36"/>
    </location>
</feature>
<reference evidence="3" key="1">
    <citation type="submission" date="2022-11" db="EMBL/GenBank/DDBJ databases">
        <title>Chromosomal genome sequence assembly and mating type (MAT) locus characterization of the leprose asexual lichenized fungus Lepraria neglecta (Nyl.) Erichsen.</title>
        <authorList>
            <person name="Allen J.L."/>
            <person name="Pfeffer B."/>
        </authorList>
    </citation>
    <scope>NUCLEOTIDE SEQUENCE</scope>
    <source>
        <strain evidence="3">Allen 5258</strain>
    </source>
</reference>
<feature type="compositionally biased region" description="Basic and acidic residues" evidence="1">
    <location>
        <begin position="578"/>
        <end position="587"/>
    </location>
</feature>
<feature type="region of interest" description="Disordered" evidence="1">
    <location>
        <begin position="49"/>
        <end position="219"/>
    </location>
</feature>
<keyword evidence="4" id="KW-1185">Reference proteome</keyword>
<organism evidence="3 4">
    <name type="scientific">Lepraria neglecta</name>
    <dbReference type="NCBI Taxonomy" id="209136"/>
    <lineage>
        <taxon>Eukaryota</taxon>
        <taxon>Fungi</taxon>
        <taxon>Dikarya</taxon>
        <taxon>Ascomycota</taxon>
        <taxon>Pezizomycotina</taxon>
        <taxon>Lecanoromycetes</taxon>
        <taxon>OSLEUM clade</taxon>
        <taxon>Lecanoromycetidae</taxon>
        <taxon>Lecanorales</taxon>
        <taxon>Lecanorineae</taxon>
        <taxon>Stereocaulaceae</taxon>
        <taxon>Lepraria</taxon>
    </lineage>
</organism>
<evidence type="ECO:0000256" key="1">
    <source>
        <dbReference type="SAM" id="MobiDB-lite"/>
    </source>
</evidence>
<dbReference type="GO" id="GO:0003677">
    <property type="term" value="F:DNA binding"/>
    <property type="evidence" value="ECO:0007669"/>
    <property type="project" value="InterPro"/>
</dbReference>
<evidence type="ECO:0000313" key="3">
    <source>
        <dbReference type="EMBL" id="KAK3170878.1"/>
    </source>
</evidence>
<proteinExistence type="predicted"/>
<dbReference type="PROSITE" id="PS51702">
    <property type="entry name" value="HTH_MU"/>
    <property type="match status" value="1"/>
</dbReference>
<feature type="compositionally biased region" description="Basic and acidic residues" evidence="1">
    <location>
        <begin position="200"/>
        <end position="212"/>
    </location>
</feature>
<name>A0AAE0DL37_9LECA</name>
<protein>
    <recommendedName>
        <fullName evidence="2">HTH Mu-type domain-containing protein</fullName>
    </recommendedName>
</protein>
<feature type="compositionally biased region" description="Polar residues" evidence="1">
    <location>
        <begin position="135"/>
        <end position="152"/>
    </location>
</feature>
<feature type="compositionally biased region" description="Low complexity" evidence="1">
    <location>
        <begin position="453"/>
        <end position="462"/>
    </location>
</feature>
<feature type="compositionally biased region" description="Polar residues" evidence="1">
    <location>
        <begin position="176"/>
        <end position="199"/>
    </location>
</feature>
<feature type="region of interest" description="Disordered" evidence="1">
    <location>
        <begin position="427"/>
        <end position="587"/>
    </location>
</feature>
<feature type="compositionally biased region" description="Acidic residues" evidence="1">
    <location>
        <begin position="89"/>
        <end position="98"/>
    </location>
</feature>
<feature type="compositionally biased region" description="Basic and acidic residues" evidence="1">
    <location>
        <begin position="379"/>
        <end position="400"/>
    </location>
</feature>
<evidence type="ECO:0000313" key="4">
    <source>
        <dbReference type="Proteomes" id="UP001276659"/>
    </source>
</evidence>
<feature type="compositionally biased region" description="Polar residues" evidence="1">
    <location>
        <begin position="463"/>
        <end position="502"/>
    </location>
</feature>
<gene>
    <name evidence="3" type="ORF">OEA41_002962</name>
</gene>
<feature type="compositionally biased region" description="Basic and acidic residues" evidence="1">
    <location>
        <begin position="513"/>
        <end position="568"/>
    </location>
</feature>
<dbReference type="AlphaFoldDB" id="A0AAE0DL37"/>
<dbReference type="Proteomes" id="UP001276659">
    <property type="component" value="Unassembled WGS sequence"/>
</dbReference>
<sequence length="587" mass="63697">MPRVTRAALRTQELQEESEIASSTPLPPTPTKKRVPLCEISENIATEVQAAEVEEKMAPSKKGPGSSKKANAAKKEPKPKKVKDKEAEVEVLEDENESETSSAVEEACQDLLKGSSNSNQVAADDQQPPSPPSAAVNTATQQLSPRPITSQFDPEIHKADDAIVSDAKVDEEDSFFANNEYRSPTKMTSGEETDAQSSNDLKKDNPFIEHIKTRSPGKRISRIEDSVEALDALEEEIEKVGKLIPTTADNLQEPTKTKKLVKPQPKPTEKKIGGSMRIKNSPAALAREVTKKPFLSVRATASRPSILPATRTFGTPRSRAQEKLSVTSNSPAPARESVKAGPPAAMKKRVSSVHKAPFHPVKSTKPPTQSTFELPGEAISRKLKEQREERQKREEEEKSKQRVFKARPVRLSQAPEVKLTAAAKARLGLAKGEPVSASKPATGTPKPKPVARPVPAVANKRVSSLSIAKRTSSVQPAANSSAHITRKPSLNASTATRNTSTPGAPRAAPTAEDLTHQKVKGKEVFGRTKVEIMEREKARKEKEEAAKKARAEAAERGRVASREWAEKQKLRKMGAQKAKSEAKAVAA</sequence>
<feature type="compositionally biased region" description="Low complexity" evidence="1">
    <location>
        <begin position="60"/>
        <end position="70"/>
    </location>
</feature>
<evidence type="ECO:0000259" key="2">
    <source>
        <dbReference type="PROSITE" id="PS51702"/>
    </source>
</evidence>
<feature type="domain" description="HTH Mu-type" evidence="2">
    <location>
        <begin position="1"/>
        <end position="17"/>
    </location>
</feature>